<dbReference type="EMBL" id="JAFBDT010000028">
    <property type="protein sequence ID" value="MBM7562728.1"/>
    <property type="molecule type" value="Genomic_DNA"/>
</dbReference>
<name>A0ABS2MTL9_9FIRM</name>
<reference evidence="1 2" key="1">
    <citation type="submission" date="2021-01" db="EMBL/GenBank/DDBJ databases">
        <title>Genomic Encyclopedia of Type Strains, Phase IV (KMG-IV): sequencing the most valuable type-strain genomes for metagenomic binning, comparative biology and taxonomic classification.</title>
        <authorList>
            <person name="Goeker M."/>
        </authorList>
    </citation>
    <scope>NUCLEOTIDE SEQUENCE [LARGE SCALE GENOMIC DNA]</scope>
    <source>
        <strain evidence="1 2">DSM 24436</strain>
    </source>
</reference>
<evidence type="ECO:0000313" key="1">
    <source>
        <dbReference type="EMBL" id="MBM7562728.1"/>
    </source>
</evidence>
<evidence type="ECO:0000313" key="2">
    <source>
        <dbReference type="Proteomes" id="UP000767854"/>
    </source>
</evidence>
<comment type="caution">
    <text evidence="1">The sequence shown here is derived from an EMBL/GenBank/DDBJ whole genome shotgun (WGS) entry which is preliminary data.</text>
</comment>
<keyword evidence="2" id="KW-1185">Reference proteome</keyword>
<dbReference type="RefSeq" id="WP_204665155.1">
    <property type="nucleotide sequence ID" value="NZ_JAFBDT010000028.1"/>
</dbReference>
<sequence length="402" mass="46192">MRFNLPLTFTEGDYLQVPPLKRFLKSNNVPLAEVKDELITALRNFASESDANKTNAITWLSKAIKEGTKDFCYRKFYISDQMGINESIITDLILQAFPDYIDSNIIETTNSYEMKLVKYEIKKEDDEIAMISFTFSRLYLEGSQVNTTGQSRIYPVFVDVDMKEGFIIGRSKGKATLYEYDEENLLVKDNKVTTVTQIVQCIKLVENAFSFMRVDVEATSSVNSQILNYKLYNEFSMTPEFVIEKMNQVEELKSKFAKDVFDDLELDYNELGSALDDLGIFLEKYISLSVDNEEIFKQNRLAYLTKVSSEDEADLTRVDTVSSDSKPLQCTPAFFDGKKAVIKSGRCKVINLSFKKQVELYQTAKFFSVKFGNYKGYGYFKTVQHAEEGDINNVIQTIYQHF</sequence>
<gene>
    <name evidence="1" type="ORF">JOC49_002289</name>
</gene>
<dbReference type="Proteomes" id="UP000767854">
    <property type="component" value="Unassembled WGS sequence"/>
</dbReference>
<accession>A0ABS2MTL9</accession>
<organism evidence="1 2">
    <name type="scientific">Fusibacter tunisiensis</name>
    <dbReference type="NCBI Taxonomy" id="1008308"/>
    <lineage>
        <taxon>Bacteria</taxon>
        <taxon>Bacillati</taxon>
        <taxon>Bacillota</taxon>
        <taxon>Clostridia</taxon>
        <taxon>Eubacteriales</taxon>
        <taxon>Eubacteriales Family XII. Incertae Sedis</taxon>
        <taxon>Fusibacter</taxon>
    </lineage>
</organism>
<protein>
    <submittedName>
        <fullName evidence="1">Uncharacterized protein</fullName>
    </submittedName>
</protein>
<proteinExistence type="predicted"/>